<feature type="transmembrane region" description="Helical" evidence="1">
    <location>
        <begin position="109"/>
        <end position="135"/>
    </location>
</feature>
<keyword evidence="1" id="KW-0472">Membrane</keyword>
<feature type="domain" description="DUF418" evidence="2">
    <location>
        <begin position="244"/>
        <end position="406"/>
    </location>
</feature>
<gene>
    <name evidence="3" type="ORF">D0X99_15355</name>
</gene>
<feature type="transmembrane region" description="Helical" evidence="1">
    <location>
        <begin position="341"/>
        <end position="360"/>
    </location>
</feature>
<feature type="transmembrane region" description="Helical" evidence="1">
    <location>
        <begin position="20"/>
        <end position="43"/>
    </location>
</feature>
<name>A0A418PNQ5_9BACT</name>
<dbReference type="PANTHER" id="PTHR30590:SF2">
    <property type="entry name" value="INNER MEMBRANE PROTEIN"/>
    <property type="match status" value="1"/>
</dbReference>
<feature type="transmembrane region" description="Helical" evidence="1">
    <location>
        <begin position="262"/>
        <end position="280"/>
    </location>
</feature>
<reference evidence="3 4" key="1">
    <citation type="submission" date="2018-09" db="EMBL/GenBank/DDBJ databases">
        <authorList>
            <person name="Wang X."/>
            <person name="Du Z."/>
        </authorList>
    </citation>
    <scope>NUCLEOTIDE SEQUENCE [LARGE SCALE GENOMIC DNA]</scope>
    <source>
        <strain evidence="3 4">N3</strain>
    </source>
</reference>
<organism evidence="3 4">
    <name type="scientific">Algoriphagus lacus</name>
    <dbReference type="NCBI Taxonomy" id="2056311"/>
    <lineage>
        <taxon>Bacteria</taxon>
        <taxon>Pseudomonadati</taxon>
        <taxon>Bacteroidota</taxon>
        <taxon>Cytophagia</taxon>
        <taxon>Cytophagales</taxon>
        <taxon>Cyclobacteriaceae</taxon>
        <taxon>Algoriphagus</taxon>
    </lineage>
</organism>
<comment type="caution">
    <text evidence="3">The sequence shown here is derived from an EMBL/GenBank/DDBJ whole genome shotgun (WGS) entry which is preliminary data.</text>
</comment>
<dbReference type="Pfam" id="PF04235">
    <property type="entry name" value="DUF418"/>
    <property type="match status" value="1"/>
</dbReference>
<dbReference type="Proteomes" id="UP000283522">
    <property type="component" value="Unassembled WGS sequence"/>
</dbReference>
<dbReference type="EMBL" id="QXML01000008">
    <property type="protein sequence ID" value="RIW13620.1"/>
    <property type="molecule type" value="Genomic_DNA"/>
</dbReference>
<dbReference type="InterPro" id="IPR052529">
    <property type="entry name" value="Bact_Transport_Assoc"/>
</dbReference>
<evidence type="ECO:0000259" key="2">
    <source>
        <dbReference type="Pfam" id="PF04235"/>
    </source>
</evidence>
<keyword evidence="4" id="KW-1185">Reference proteome</keyword>
<keyword evidence="1" id="KW-0812">Transmembrane</keyword>
<feature type="transmembrane region" description="Helical" evidence="1">
    <location>
        <begin position="233"/>
        <end position="250"/>
    </location>
</feature>
<evidence type="ECO:0000256" key="1">
    <source>
        <dbReference type="SAM" id="Phobius"/>
    </source>
</evidence>
<protein>
    <submittedName>
        <fullName evidence="3">DUF418 domain-containing protein</fullName>
    </submittedName>
</protein>
<evidence type="ECO:0000313" key="3">
    <source>
        <dbReference type="EMBL" id="RIW13620.1"/>
    </source>
</evidence>
<dbReference type="OrthoDB" id="9807744at2"/>
<evidence type="ECO:0000313" key="4">
    <source>
        <dbReference type="Proteomes" id="UP000283522"/>
    </source>
</evidence>
<feature type="transmembrane region" description="Helical" evidence="1">
    <location>
        <begin position="366"/>
        <end position="387"/>
    </location>
</feature>
<accession>A0A418PNQ5</accession>
<feature type="transmembrane region" description="Helical" evidence="1">
    <location>
        <begin position="72"/>
        <end position="89"/>
    </location>
</feature>
<keyword evidence="1" id="KW-1133">Transmembrane helix</keyword>
<dbReference type="PANTHER" id="PTHR30590">
    <property type="entry name" value="INNER MEMBRANE PROTEIN"/>
    <property type="match status" value="1"/>
</dbReference>
<dbReference type="AlphaFoldDB" id="A0A418PNQ5"/>
<proteinExistence type="predicted"/>
<feature type="transmembrane region" description="Helical" evidence="1">
    <location>
        <begin position="147"/>
        <end position="167"/>
    </location>
</feature>
<sequence>MSHEFTQPIQANERADILDILRGFALLGIALANYGTLSQYFFISQETRLALPTANVDQWLNGINTIFINGKFYSLFSLLFGVGFAIVFSRNTARGQNGVSVFYRRLGVLALFGLIHCLLIWDGDILFFYAVVGSFLPLFRNVSDKNLLLVALVLIFSPLLFDAVKVVSDGNWSMGNLIIGHLQKIDQSLGITDENVGTWLQVNSSYKDLLQWNSSGFLWGWHLRLDSNRIPKVLAMFLIGLYVGRNGLFLKPEKNKKLLQKLQVAGLTIGISAGLASLWFEHDNQRLPEAGGLWDTLFHALNVAPLSIAYAATLALWYLNPKTKKILLTLRPVGRMALTNYIMQAVFGIIIFYGIGFGLGSDLGPAYYMPIAIAVFSFQIIYSHLWFRHFTYGPLEWIWRQLTYGKRLSIRKTEIKLT</sequence>
<dbReference type="InterPro" id="IPR007349">
    <property type="entry name" value="DUF418"/>
</dbReference>
<feature type="transmembrane region" description="Helical" evidence="1">
    <location>
        <begin position="300"/>
        <end position="320"/>
    </location>
</feature>
<dbReference type="RefSeq" id="WP_119478734.1">
    <property type="nucleotide sequence ID" value="NZ_QXML01000008.1"/>
</dbReference>